<protein>
    <recommendedName>
        <fullName evidence="9">CDC20/Fizzy WD40 domain-containing protein</fullName>
    </recommendedName>
</protein>
<feature type="repeat" description="WD" evidence="7">
    <location>
        <begin position="227"/>
        <end position="268"/>
    </location>
</feature>
<dbReference type="InterPro" id="IPR033010">
    <property type="entry name" value="Cdc20/Fizzy"/>
</dbReference>
<dbReference type="CDD" id="cd00200">
    <property type="entry name" value="WD40"/>
    <property type="match status" value="1"/>
</dbReference>
<evidence type="ECO:0000256" key="5">
    <source>
        <dbReference type="ARBA" id="ARBA00022776"/>
    </source>
</evidence>
<dbReference type="InterPro" id="IPR015943">
    <property type="entry name" value="WD40/YVTN_repeat-like_dom_sf"/>
</dbReference>
<dbReference type="InterPro" id="IPR056150">
    <property type="entry name" value="WD40_CDC20-Fz"/>
</dbReference>
<keyword evidence="5" id="KW-0498">Mitosis</keyword>
<sequence length="503" mass="55563">MMKKSQENTENQLTARWRKHGEPAATALGFNNSINTSLNISRNVANIAPSKTPNKKGDDGKHKTPSKTPRKSPSRDGITGDRFIPSRIGSQYDIAHALILQENQTDSQLLSPSTLEQQRLIGEVLNCNEMNKVKILSYATKPPAAPEGHVNRLKVLYHNSKTPATVKKTTRHIPQSPERILDAPDLVDDYYLNLIHWSKNNHLAVALSKQLYIWNAATGDVSQIMETDGDEDYICSVNWIKEGNLLAVGTAEGVVQLWDIEASRRLRMMAGHNSRVGCLSWNEHILSSGSRSGNIHHHDVRVANHHVATLSGHTQEVCSLFWSPDGRFLASGGNDNLANIWDLTLGHSNVQPLQILNEHQAAVKGLAWCPWQSSLLATGGGTADRTIKFWNTNNGVCIKTVDTGSQVSSILWSTEYKELISGHGYANNQLILWKYPTMTKVSELTGHNGRVLYMTMSPDGSTVASGAADETLRLWKCFTVDPTKKKKDIASKTVRNVATASLR</sequence>
<dbReference type="InterPro" id="IPR036322">
    <property type="entry name" value="WD40_repeat_dom_sf"/>
</dbReference>
<dbReference type="GO" id="GO:1905786">
    <property type="term" value="P:positive regulation of anaphase-promoting complex-dependent catabolic process"/>
    <property type="evidence" value="ECO:0007669"/>
    <property type="project" value="TreeGrafter"/>
</dbReference>
<dbReference type="PROSITE" id="PS00678">
    <property type="entry name" value="WD_REPEATS_1"/>
    <property type="match status" value="1"/>
</dbReference>
<dbReference type="PANTHER" id="PTHR19918">
    <property type="entry name" value="CELL DIVISION CYCLE 20 CDC20 FIZZY -RELATED"/>
    <property type="match status" value="1"/>
</dbReference>
<accession>A0AA88ICC3</accession>
<keyword evidence="3" id="KW-0132">Cell division</keyword>
<evidence type="ECO:0000256" key="4">
    <source>
        <dbReference type="ARBA" id="ARBA00022737"/>
    </source>
</evidence>
<dbReference type="GO" id="GO:0031145">
    <property type="term" value="P:anaphase-promoting complex-dependent catabolic process"/>
    <property type="evidence" value="ECO:0007669"/>
    <property type="project" value="TreeGrafter"/>
</dbReference>
<feature type="region of interest" description="Disordered" evidence="8">
    <location>
        <begin position="1"/>
        <end position="29"/>
    </location>
</feature>
<dbReference type="SMART" id="SM00320">
    <property type="entry name" value="WD40"/>
    <property type="match status" value="7"/>
</dbReference>
<evidence type="ECO:0000256" key="2">
    <source>
        <dbReference type="ARBA" id="ARBA00022574"/>
    </source>
</evidence>
<evidence type="ECO:0000256" key="3">
    <source>
        <dbReference type="ARBA" id="ARBA00022618"/>
    </source>
</evidence>
<dbReference type="GO" id="GO:1990757">
    <property type="term" value="F:ubiquitin ligase activator activity"/>
    <property type="evidence" value="ECO:0007669"/>
    <property type="project" value="TreeGrafter"/>
</dbReference>
<dbReference type="PANTHER" id="PTHR19918:SF8">
    <property type="entry name" value="FI02843P"/>
    <property type="match status" value="1"/>
</dbReference>
<evidence type="ECO:0000313" key="10">
    <source>
        <dbReference type="EMBL" id="KAK2721621.1"/>
    </source>
</evidence>
<proteinExistence type="inferred from homology"/>
<keyword evidence="2 7" id="KW-0853">WD repeat</keyword>
<feature type="repeat" description="WD" evidence="7">
    <location>
        <begin position="310"/>
        <end position="343"/>
    </location>
</feature>
<feature type="compositionally biased region" description="Basic residues" evidence="8">
    <location>
        <begin position="63"/>
        <end position="72"/>
    </location>
</feature>
<organism evidence="10 11">
    <name type="scientific">Artemia franciscana</name>
    <name type="common">Brine shrimp</name>
    <name type="synonym">Artemia sanfranciscana</name>
    <dbReference type="NCBI Taxonomy" id="6661"/>
    <lineage>
        <taxon>Eukaryota</taxon>
        <taxon>Metazoa</taxon>
        <taxon>Ecdysozoa</taxon>
        <taxon>Arthropoda</taxon>
        <taxon>Crustacea</taxon>
        <taxon>Branchiopoda</taxon>
        <taxon>Anostraca</taxon>
        <taxon>Artemiidae</taxon>
        <taxon>Artemia</taxon>
    </lineage>
</organism>
<dbReference type="Proteomes" id="UP001187531">
    <property type="component" value="Unassembled WGS sequence"/>
</dbReference>
<dbReference type="GO" id="GO:0005680">
    <property type="term" value="C:anaphase-promoting complex"/>
    <property type="evidence" value="ECO:0007669"/>
    <property type="project" value="TreeGrafter"/>
</dbReference>
<evidence type="ECO:0000256" key="8">
    <source>
        <dbReference type="SAM" id="MobiDB-lite"/>
    </source>
</evidence>
<evidence type="ECO:0000256" key="6">
    <source>
        <dbReference type="ARBA" id="ARBA00023306"/>
    </source>
</evidence>
<keyword evidence="11" id="KW-1185">Reference proteome</keyword>
<feature type="region of interest" description="Disordered" evidence="8">
    <location>
        <begin position="44"/>
        <end position="81"/>
    </location>
</feature>
<dbReference type="PROSITE" id="PS50082">
    <property type="entry name" value="WD_REPEATS_2"/>
    <property type="match status" value="3"/>
</dbReference>
<evidence type="ECO:0000259" key="9">
    <source>
        <dbReference type="Pfam" id="PF24807"/>
    </source>
</evidence>
<dbReference type="EMBL" id="JAVRJZ010000006">
    <property type="protein sequence ID" value="KAK2721621.1"/>
    <property type="molecule type" value="Genomic_DNA"/>
</dbReference>
<feature type="domain" description="CDC20/Fizzy WD40" evidence="9">
    <location>
        <begin position="181"/>
        <end position="475"/>
    </location>
</feature>
<comment type="caution">
    <text evidence="10">The sequence shown here is derived from an EMBL/GenBank/DDBJ whole genome shotgun (WGS) entry which is preliminary data.</text>
</comment>
<keyword evidence="4" id="KW-0677">Repeat</keyword>
<dbReference type="SUPFAM" id="SSF50978">
    <property type="entry name" value="WD40 repeat-like"/>
    <property type="match status" value="1"/>
</dbReference>
<dbReference type="GO" id="GO:0010997">
    <property type="term" value="F:anaphase-promoting complex binding"/>
    <property type="evidence" value="ECO:0007669"/>
    <property type="project" value="InterPro"/>
</dbReference>
<dbReference type="InterPro" id="IPR001680">
    <property type="entry name" value="WD40_rpt"/>
</dbReference>
<feature type="repeat" description="WD" evidence="7">
    <location>
        <begin position="444"/>
        <end position="476"/>
    </location>
</feature>
<dbReference type="InterPro" id="IPR019775">
    <property type="entry name" value="WD40_repeat_CS"/>
</dbReference>
<dbReference type="GO" id="GO:0051301">
    <property type="term" value="P:cell division"/>
    <property type="evidence" value="ECO:0007669"/>
    <property type="project" value="UniProtKB-KW"/>
</dbReference>
<comment type="similarity">
    <text evidence="1">Belongs to the WD repeat CDC20/Fizzy family.</text>
</comment>
<dbReference type="Pfam" id="PF24807">
    <property type="entry name" value="WD40_CDC20-Fz"/>
    <property type="match status" value="1"/>
</dbReference>
<dbReference type="PROSITE" id="PS50294">
    <property type="entry name" value="WD_REPEATS_REGION"/>
    <property type="match status" value="3"/>
</dbReference>
<dbReference type="AlphaFoldDB" id="A0AA88ICC3"/>
<evidence type="ECO:0000313" key="11">
    <source>
        <dbReference type="Proteomes" id="UP001187531"/>
    </source>
</evidence>
<evidence type="ECO:0000256" key="7">
    <source>
        <dbReference type="PROSITE-ProRule" id="PRU00221"/>
    </source>
</evidence>
<gene>
    <name evidence="10" type="ORF">QYM36_003803</name>
</gene>
<name>A0AA88ICC3_ARTSF</name>
<dbReference type="Gene3D" id="2.130.10.10">
    <property type="entry name" value="YVTN repeat-like/Quinoprotein amine dehydrogenase"/>
    <property type="match status" value="1"/>
</dbReference>
<reference evidence="10" key="1">
    <citation type="submission" date="2023-07" db="EMBL/GenBank/DDBJ databases">
        <title>Chromosome-level genome assembly of Artemia franciscana.</title>
        <authorList>
            <person name="Jo E."/>
        </authorList>
    </citation>
    <scope>NUCLEOTIDE SEQUENCE</scope>
    <source>
        <tissue evidence="10">Whole body</tissue>
    </source>
</reference>
<keyword evidence="6" id="KW-0131">Cell cycle</keyword>
<evidence type="ECO:0000256" key="1">
    <source>
        <dbReference type="ARBA" id="ARBA00006445"/>
    </source>
</evidence>